<dbReference type="GO" id="GO:0047474">
    <property type="term" value="F:long-chain fatty acid--protein ligase activity"/>
    <property type="evidence" value="ECO:0007669"/>
    <property type="project" value="InterPro"/>
</dbReference>
<feature type="domain" description="Acyl-protein synthetase LuxE" evidence="1">
    <location>
        <begin position="19"/>
        <end position="358"/>
    </location>
</feature>
<comment type="caution">
    <text evidence="2">The sequence shown here is derived from an EMBL/GenBank/DDBJ whole genome shotgun (WGS) entry which is preliminary data.</text>
</comment>
<accession>A0A937W1B3</accession>
<dbReference type="Proteomes" id="UP000712673">
    <property type="component" value="Unassembled WGS sequence"/>
</dbReference>
<sequence length="363" mass="39832">MDDALLAVLQQGVEQPLAEEAFNTLALRLFAYQYDHNSPYQKYCQRRRATPQTVQHWQQIPAVPIGAFKELTLSCIPPEQAEAIWMSSGTTNPEKRSKHYQARLAIYNASMLPNFAAHVLPDGAQLPMCVLNPPRTVLPNSSLAHYLHLVLETFGAPGSAFVLGPQGLEIDTLVAALQQAESSGQPLGLLGTSFAFVHALDIFATQHRKFVLPAGSRIMDTGGFKGQSRELTREELYGLFTEYFGVPATACVNMYGMSEFSSQFLDNTMRLVHAGCQAPLAKDNPPWTRTLVVDPETLTPVPRGQRGLLLHYDLANRNSVVAILTEDVGVAHEQGFTLLGRAQGSEVRGCSVAIDEMLLATQR</sequence>
<organism evidence="2 3">
    <name type="scientific">Tectimicrobiota bacterium</name>
    <dbReference type="NCBI Taxonomy" id="2528274"/>
    <lineage>
        <taxon>Bacteria</taxon>
        <taxon>Pseudomonadati</taxon>
        <taxon>Nitrospinota/Tectimicrobiota group</taxon>
        <taxon>Candidatus Tectimicrobiota</taxon>
    </lineage>
</organism>
<protein>
    <submittedName>
        <fullName evidence="2">Long-chain fatty acid--CoA ligase</fullName>
    </submittedName>
</protein>
<evidence type="ECO:0000259" key="1">
    <source>
        <dbReference type="Pfam" id="PF04443"/>
    </source>
</evidence>
<dbReference type="InterPro" id="IPR042099">
    <property type="entry name" value="ANL_N_sf"/>
</dbReference>
<gene>
    <name evidence="2" type="ORF">FJZ47_13515</name>
</gene>
<name>A0A937W1B3_UNCTE</name>
<dbReference type="EMBL" id="VGLS01000409">
    <property type="protein sequence ID" value="MBM3224807.1"/>
    <property type="molecule type" value="Genomic_DNA"/>
</dbReference>
<evidence type="ECO:0000313" key="2">
    <source>
        <dbReference type="EMBL" id="MBM3224807.1"/>
    </source>
</evidence>
<dbReference type="InterPro" id="IPR007534">
    <property type="entry name" value="LuxE"/>
</dbReference>
<dbReference type="Pfam" id="PF04443">
    <property type="entry name" value="LuxE"/>
    <property type="match status" value="1"/>
</dbReference>
<evidence type="ECO:0000313" key="3">
    <source>
        <dbReference type="Proteomes" id="UP000712673"/>
    </source>
</evidence>
<dbReference type="GO" id="GO:0008218">
    <property type="term" value="P:bioluminescence"/>
    <property type="evidence" value="ECO:0007669"/>
    <property type="project" value="InterPro"/>
</dbReference>
<proteinExistence type="predicted"/>
<reference evidence="2" key="1">
    <citation type="submission" date="2019-03" db="EMBL/GenBank/DDBJ databases">
        <title>Lake Tanganyika Metagenome-Assembled Genomes (MAGs).</title>
        <authorList>
            <person name="Tran P."/>
        </authorList>
    </citation>
    <scope>NUCLEOTIDE SEQUENCE</scope>
    <source>
        <strain evidence="2">K_DeepCast_65m_m2_066</strain>
    </source>
</reference>
<dbReference type="AlphaFoldDB" id="A0A937W1B3"/>
<dbReference type="SUPFAM" id="SSF56801">
    <property type="entry name" value="Acetyl-CoA synthetase-like"/>
    <property type="match status" value="1"/>
</dbReference>
<dbReference type="Gene3D" id="3.40.50.12780">
    <property type="entry name" value="N-terminal domain of ligase-like"/>
    <property type="match status" value="1"/>
</dbReference>
<keyword evidence="2" id="KW-0436">Ligase</keyword>